<proteinExistence type="predicted"/>
<dbReference type="AlphaFoldDB" id="A0A3S4JAD2"/>
<gene>
    <name evidence="2" type="primary">oadB2_2</name>
    <name evidence="2" type="ORF">NCTC8271_04897</name>
</gene>
<evidence type="ECO:0000313" key="3">
    <source>
        <dbReference type="Proteomes" id="UP000273655"/>
    </source>
</evidence>
<evidence type="ECO:0000256" key="1">
    <source>
        <dbReference type="SAM" id="MobiDB-lite"/>
    </source>
</evidence>
<dbReference type="Proteomes" id="UP000273655">
    <property type="component" value="Chromosome 1"/>
</dbReference>
<feature type="region of interest" description="Disordered" evidence="1">
    <location>
        <begin position="24"/>
        <end position="51"/>
    </location>
</feature>
<reference evidence="2 3" key="1">
    <citation type="submission" date="2018-12" db="EMBL/GenBank/DDBJ databases">
        <authorList>
            <consortium name="Pathogen Informatics"/>
        </authorList>
    </citation>
    <scope>NUCLEOTIDE SEQUENCE [LARGE SCALE GENOMIC DNA]</scope>
    <source>
        <strain evidence="2 3">NCTC8271</strain>
    </source>
</reference>
<name>A0A3S4JAD2_SALET</name>
<accession>A0A3S4JAD2</accession>
<organism evidence="2 3">
    <name type="scientific">Salmonella enterica I</name>
    <dbReference type="NCBI Taxonomy" id="59201"/>
    <lineage>
        <taxon>Bacteria</taxon>
        <taxon>Pseudomonadati</taxon>
        <taxon>Pseudomonadota</taxon>
        <taxon>Gammaproteobacteria</taxon>
        <taxon>Enterobacterales</taxon>
        <taxon>Enterobacteriaceae</taxon>
        <taxon>Salmonella</taxon>
    </lineage>
</organism>
<sequence>MAKLLNLCSKNKNQPAYRFGGGVGGADGSPRIEQSGAGVGPAELPADARDGPERGGGYRFGYCGGVMLKYVLAM</sequence>
<protein>
    <submittedName>
        <fullName evidence="2">Oxaloacetate decarboxylase subunit beta</fullName>
    </submittedName>
</protein>
<evidence type="ECO:0000313" key="2">
    <source>
        <dbReference type="EMBL" id="VEA42575.1"/>
    </source>
</evidence>
<dbReference type="EMBL" id="LR134148">
    <property type="protein sequence ID" value="VEA42575.1"/>
    <property type="molecule type" value="Genomic_DNA"/>
</dbReference>